<dbReference type="InterPro" id="IPR016288">
    <property type="entry name" value="Beta_cellobiohydrolase"/>
</dbReference>
<keyword evidence="6 9" id="KW-0326">Glycosidase</keyword>
<dbReference type="InterPro" id="IPR036434">
    <property type="entry name" value="Beta_cellobiohydrolase_sf"/>
</dbReference>
<dbReference type="PRINTS" id="PR00733">
    <property type="entry name" value="GLHYDRLASE6"/>
</dbReference>
<comment type="caution">
    <text evidence="10">The sequence shown here is derived from an EMBL/GenBank/DDBJ whole genome shotgun (WGS) entry which is preliminary data.</text>
</comment>
<keyword evidence="1 9" id="KW-0732">Signal</keyword>
<name>A0ABQ5RA02_9ACTN</name>
<gene>
    <name evidence="10" type="ORF">Pa4123_84830</name>
</gene>
<keyword evidence="3 9" id="KW-0136">Cellulose degradation</keyword>
<evidence type="ECO:0000256" key="8">
    <source>
        <dbReference type="PROSITE-ProRule" id="PRU10056"/>
    </source>
</evidence>
<dbReference type="PROSITE" id="PS00655">
    <property type="entry name" value="GLYCOSYL_HYDROL_F6_1"/>
    <property type="match status" value="1"/>
</dbReference>
<keyword evidence="2 9" id="KW-0378">Hydrolase</keyword>
<keyword evidence="7 9" id="KW-0624">Polysaccharide degradation</keyword>
<feature type="signal peptide" evidence="9">
    <location>
        <begin position="1"/>
        <end position="30"/>
    </location>
</feature>
<organism evidence="10 11">
    <name type="scientific">Phytohabitans aurantiacus</name>
    <dbReference type="NCBI Taxonomy" id="3016789"/>
    <lineage>
        <taxon>Bacteria</taxon>
        <taxon>Bacillati</taxon>
        <taxon>Actinomycetota</taxon>
        <taxon>Actinomycetes</taxon>
        <taxon>Micromonosporales</taxon>
        <taxon>Micromonosporaceae</taxon>
    </lineage>
</organism>
<dbReference type="SUPFAM" id="SSF51989">
    <property type="entry name" value="Glycosyl hydrolases family 6, cellulases"/>
    <property type="match status" value="1"/>
</dbReference>
<dbReference type="Gene3D" id="3.20.20.40">
    <property type="entry name" value="1, 4-beta cellobiohydrolase"/>
    <property type="match status" value="1"/>
</dbReference>
<dbReference type="PIRSF" id="PIRSF001100">
    <property type="entry name" value="Beta_cellobiohydrolase"/>
    <property type="match status" value="1"/>
</dbReference>
<feature type="chain" id="PRO_5044980424" description="Glucanase" evidence="9">
    <location>
        <begin position="31"/>
        <end position="449"/>
    </location>
</feature>
<dbReference type="EMBL" id="BSDI01000078">
    <property type="protein sequence ID" value="GLI03205.1"/>
    <property type="molecule type" value="Genomic_DNA"/>
</dbReference>
<dbReference type="EC" id="3.2.1.-" evidence="9"/>
<evidence type="ECO:0000256" key="7">
    <source>
        <dbReference type="ARBA" id="ARBA00023326"/>
    </source>
</evidence>
<evidence type="ECO:0000256" key="6">
    <source>
        <dbReference type="ARBA" id="ARBA00023295"/>
    </source>
</evidence>
<feature type="active site" evidence="8">
    <location>
        <position position="115"/>
    </location>
</feature>
<evidence type="ECO:0000313" key="10">
    <source>
        <dbReference type="EMBL" id="GLI03205.1"/>
    </source>
</evidence>
<evidence type="ECO:0000256" key="5">
    <source>
        <dbReference type="ARBA" id="ARBA00023277"/>
    </source>
</evidence>
<sequence length="449" mass="47811">MPRTAFRRGLTAIGAAAILVLSAGTTSASAHGRDTGRLYVPPPNPAAVTHIADLAKSGKIRDALLLAKMVSNPQAVWFTGGTPAEVKAKARQTVAAAAKQHAVPVLVAYNIPFRDCSLYSAGGALNTADYLAWVDAFAAGIGKSKAIVLLEPDGLGIIPFYTDLGGTQEWCQPKDAAGNPQPGASPAERFTAMNGAVDRLKRQPGVSLYLDGTHSGWLGAGDAADRLVKGGVQRADGFFLNVSNYQPDPQQQKYGTWISGCIAFANNPEEGGWRLGNYSWCASQYYPASPNDFSTWGLTDKWYADNLGTAVPTTRFVVDTSRNGHGPNDMSAYAAAPYNQPAGVVSTLRNGSWCNPPGRGVGLRPTTKTGVPLLDAYVWAKIPGESDGTCDIRGGARAWDYTAYNPWNVPAERQDTFDPLWGQVDPAAGAWFRDQALELAKLANPPLKR</sequence>
<protein>
    <recommendedName>
        <fullName evidence="9">Glucanase</fullName>
        <ecNumber evidence="9">3.2.1.-</ecNumber>
    </recommendedName>
</protein>
<evidence type="ECO:0000256" key="9">
    <source>
        <dbReference type="RuleBase" id="RU361186"/>
    </source>
</evidence>
<dbReference type="Proteomes" id="UP001144280">
    <property type="component" value="Unassembled WGS sequence"/>
</dbReference>
<comment type="similarity">
    <text evidence="9">Belongs to the glycosyl hydrolase family 6.</text>
</comment>
<evidence type="ECO:0000256" key="1">
    <source>
        <dbReference type="ARBA" id="ARBA00022729"/>
    </source>
</evidence>
<proteinExistence type="inferred from homology"/>
<keyword evidence="11" id="KW-1185">Reference proteome</keyword>
<dbReference type="PANTHER" id="PTHR34876">
    <property type="match status" value="1"/>
</dbReference>
<evidence type="ECO:0000256" key="3">
    <source>
        <dbReference type="ARBA" id="ARBA00023001"/>
    </source>
</evidence>
<accession>A0ABQ5RA02</accession>
<keyword evidence="4" id="KW-1015">Disulfide bond</keyword>
<dbReference type="PANTHER" id="PTHR34876:SF4">
    <property type="entry name" value="1,4-BETA-D-GLUCAN CELLOBIOHYDROLASE C-RELATED"/>
    <property type="match status" value="1"/>
</dbReference>
<evidence type="ECO:0000313" key="11">
    <source>
        <dbReference type="Proteomes" id="UP001144280"/>
    </source>
</evidence>
<dbReference type="RefSeq" id="WP_281905227.1">
    <property type="nucleotide sequence ID" value="NZ_BSDI01000078.1"/>
</dbReference>
<keyword evidence="5 9" id="KW-0119">Carbohydrate metabolism</keyword>
<reference evidence="10" key="1">
    <citation type="submission" date="2022-12" db="EMBL/GenBank/DDBJ databases">
        <title>New Phytohabitans aurantiacus sp. RD004123 nov., an actinomycete isolated from soil.</title>
        <authorList>
            <person name="Triningsih D.W."/>
            <person name="Harunari E."/>
            <person name="Igarashi Y."/>
        </authorList>
    </citation>
    <scope>NUCLEOTIDE SEQUENCE</scope>
    <source>
        <strain evidence="10">RD004123</strain>
    </source>
</reference>
<dbReference type="InterPro" id="IPR001524">
    <property type="entry name" value="Glyco_hydro_6_CS"/>
</dbReference>
<evidence type="ECO:0000256" key="2">
    <source>
        <dbReference type="ARBA" id="ARBA00022801"/>
    </source>
</evidence>
<dbReference type="Pfam" id="PF01341">
    <property type="entry name" value="Glyco_hydro_6"/>
    <property type="match status" value="1"/>
</dbReference>
<evidence type="ECO:0000256" key="4">
    <source>
        <dbReference type="ARBA" id="ARBA00023157"/>
    </source>
</evidence>